<accession>A0A6J7C9Y8</accession>
<proteinExistence type="predicted"/>
<evidence type="ECO:0000313" key="1">
    <source>
        <dbReference type="EMBL" id="CAB4854906.1"/>
    </source>
</evidence>
<organism evidence="1">
    <name type="scientific">freshwater metagenome</name>
    <dbReference type="NCBI Taxonomy" id="449393"/>
    <lineage>
        <taxon>unclassified sequences</taxon>
        <taxon>metagenomes</taxon>
        <taxon>ecological metagenomes</taxon>
    </lineage>
</organism>
<dbReference type="EMBL" id="CAFBLE010000001">
    <property type="protein sequence ID" value="CAB4854906.1"/>
    <property type="molecule type" value="Genomic_DNA"/>
</dbReference>
<gene>
    <name evidence="1" type="ORF">UFOPK3346_00001</name>
</gene>
<name>A0A6J7C9Y8_9ZZZZ</name>
<dbReference type="AlphaFoldDB" id="A0A6J7C9Y8"/>
<protein>
    <submittedName>
        <fullName evidence="1">Unannotated protein</fullName>
    </submittedName>
</protein>
<reference evidence="1" key="1">
    <citation type="submission" date="2020-05" db="EMBL/GenBank/DDBJ databases">
        <authorList>
            <person name="Chiriac C."/>
            <person name="Salcher M."/>
            <person name="Ghai R."/>
            <person name="Kavagutti S V."/>
        </authorList>
    </citation>
    <scope>NUCLEOTIDE SEQUENCE</scope>
</reference>
<sequence length="78" mass="8683">MTHALTTYLGTCYFYTASLADDSLKANALVLTAVALPVTSRSEDLLVKEAVFFWLEGSVVDCLWLLYFSKRPLTNMVS</sequence>